<dbReference type="InterPro" id="IPR011991">
    <property type="entry name" value="ArsR-like_HTH"/>
</dbReference>
<dbReference type="GO" id="GO:0003700">
    <property type="term" value="F:DNA-binding transcription factor activity"/>
    <property type="evidence" value="ECO:0007669"/>
    <property type="project" value="InterPro"/>
</dbReference>
<dbReference type="InterPro" id="IPR051081">
    <property type="entry name" value="HTH_MetalResp_TranReg"/>
</dbReference>
<evidence type="ECO:0000256" key="3">
    <source>
        <dbReference type="ARBA" id="ARBA00023163"/>
    </source>
</evidence>
<reference evidence="6" key="1">
    <citation type="submission" date="2017-09" db="EMBL/GenBank/DDBJ databases">
        <title>Depth-based differentiation of microbial function through sediment-hosted aquifers and enrichment of novel symbionts in the deep terrestrial subsurface.</title>
        <authorList>
            <person name="Probst A.J."/>
            <person name="Ladd B."/>
            <person name="Jarett J.K."/>
            <person name="Geller-Mcgrath D.E."/>
            <person name="Sieber C.M.K."/>
            <person name="Emerson J.B."/>
            <person name="Anantharaman K."/>
            <person name="Thomas B.C."/>
            <person name="Malmstrom R."/>
            <person name="Stieglmeier M."/>
            <person name="Klingl A."/>
            <person name="Woyke T."/>
            <person name="Ryan C.M."/>
            <person name="Banfield J.F."/>
        </authorList>
    </citation>
    <scope>NUCLEOTIDE SEQUENCE [LARGE SCALE GENOMIC DNA]</scope>
</reference>
<dbReference type="InterPro" id="IPR036388">
    <property type="entry name" value="WH-like_DNA-bd_sf"/>
</dbReference>
<evidence type="ECO:0000313" key="5">
    <source>
        <dbReference type="EMBL" id="PIS15563.1"/>
    </source>
</evidence>
<accession>A0A2H0WSE2</accession>
<organism evidence="5 6">
    <name type="scientific">Candidatus Roizmanbacteria bacterium CG09_land_8_20_14_0_10_41_9</name>
    <dbReference type="NCBI Taxonomy" id="1974850"/>
    <lineage>
        <taxon>Bacteria</taxon>
        <taxon>Candidatus Roizmaniibacteriota</taxon>
    </lineage>
</organism>
<evidence type="ECO:0000259" key="4">
    <source>
        <dbReference type="PROSITE" id="PS50987"/>
    </source>
</evidence>
<dbReference type="AlphaFoldDB" id="A0A2H0WSE2"/>
<dbReference type="CDD" id="cd00090">
    <property type="entry name" value="HTH_ARSR"/>
    <property type="match status" value="1"/>
</dbReference>
<dbReference type="InterPro" id="IPR036390">
    <property type="entry name" value="WH_DNA-bd_sf"/>
</dbReference>
<keyword evidence="3" id="KW-0804">Transcription</keyword>
<dbReference type="Pfam" id="PF01022">
    <property type="entry name" value="HTH_5"/>
    <property type="match status" value="1"/>
</dbReference>
<dbReference type="SMART" id="SM00418">
    <property type="entry name" value="HTH_ARSR"/>
    <property type="match status" value="1"/>
</dbReference>
<evidence type="ECO:0000256" key="2">
    <source>
        <dbReference type="ARBA" id="ARBA00023125"/>
    </source>
</evidence>
<dbReference type="PANTHER" id="PTHR33154:SF33">
    <property type="entry name" value="TRANSCRIPTIONAL REPRESSOR SDPR"/>
    <property type="match status" value="1"/>
</dbReference>
<dbReference type="PROSITE" id="PS50987">
    <property type="entry name" value="HTH_ARSR_2"/>
    <property type="match status" value="1"/>
</dbReference>
<dbReference type="NCBIfam" id="NF033788">
    <property type="entry name" value="HTH_metalloreg"/>
    <property type="match status" value="1"/>
</dbReference>
<feature type="domain" description="HTH arsR-type" evidence="4">
    <location>
        <begin position="14"/>
        <end position="102"/>
    </location>
</feature>
<sequence>MNMSSYSCCSKSSKESKKISFLSTLLKLVTEESRLKLLCILKEKEHCVCELMKHVDMSQSLISHHLKDLKEAGIVEAHKKGLYVYYSLTKQGKHIINLLFKI</sequence>
<dbReference type="InterPro" id="IPR001845">
    <property type="entry name" value="HTH_ArsR_DNA-bd_dom"/>
</dbReference>
<dbReference type="Gene3D" id="1.10.10.10">
    <property type="entry name" value="Winged helix-like DNA-binding domain superfamily/Winged helix DNA-binding domain"/>
    <property type="match status" value="1"/>
</dbReference>
<name>A0A2H0WSE2_9BACT</name>
<gene>
    <name evidence="5" type="ORF">COT62_03065</name>
</gene>
<dbReference type="SUPFAM" id="SSF46785">
    <property type="entry name" value="Winged helix' DNA-binding domain"/>
    <property type="match status" value="1"/>
</dbReference>
<dbReference type="PRINTS" id="PR00778">
    <property type="entry name" value="HTHARSR"/>
</dbReference>
<proteinExistence type="predicted"/>
<keyword evidence="1" id="KW-0805">Transcription regulation</keyword>
<dbReference type="EMBL" id="PEZG01000064">
    <property type="protein sequence ID" value="PIS15563.1"/>
    <property type="molecule type" value="Genomic_DNA"/>
</dbReference>
<evidence type="ECO:0000313" key="6">
    <source>
        <dbReference type="Proteomes" id="UP000231198"/>
    </source>
</evidence>
<keyword evidence="2" id="KW-0238">DNA-binding</keyword>
<protein>
    <submittedName>
        <fullName evidence="5">ArsR family transcriptional regulator</fullName>
    </submittedName>
</protein>
<dbReference type="GO" id="GO:0003677">
    <property type="term" value="F:DNA binding"/>
    <property type="evidence" value="ECO:0007669"/>
    <property type="project" value="UniProtKB-KW"/>
</dbReference>
<evidence type="ECO:0000256" key="1">
    <source>
        <dbReference type="ARBA" id="ARBA00023015"/>
    </source>
</evidence>
<dbReference type="Proteomes" id="UP000231198">
    <property type="component" value="Unassembled WGS sequence"/>
</dbReference>
<dbReference type="PANTHER" id="PTHR33154">
    <property type="entry name" value="TRANSCRIPTIONAL REGULATOR, ARSR FAMILY"/>
    <property type="match status" value="1"/>
</dbReference>
<comment type="caution">
    <text evidence="5">The sequence shown here is derived from an EMBL/GenBank/DDBJ whole genome shotgun (WGS) entry which is preliminary data.</text>
</comment>